<evidence type="ECO:0000256" key="1">
    <source>
        <dbReference type="ARBA" id="ARBA00022617"/>
    </source>
</evidence>
<evidence type="ECO:0000313" key="7">
    <source>
        <dbReference type="EMBL" id="KHO64195.1"/>
    </source>
</evidence>
<organism evidence="7 8">
    <name type="scientific">Pseudomonas flexibilis</name>
    <dbReference type="NCBI Taxonomy" id="706570"/>
    <lineage>
        <taxon>Bacteria</taxon>
        <taxon>Pseudomonadati</taxon>
        <taxon>Pseudomonadota</taxon>
        <taxon>Gammaproteobacteria</taxon>
        <taxon>Pseudomonadales</taxon>
        <taxon>Pseudomonadaceae</taxon>
        <taxon>Pseudomonas</taxon>
    </lineage>
</organism>
<dbReference type="InterPro" id="IPR036909">
    <property type="entry name" value="Cyt_c-like_dom_sf"/>
</dbReference>
<name>A0A0B3BNK0_9PSED</name>
<evidence type="ECO:0000256" key="3">
    <source>
        <dbReference type="ARBA" id="ARBA00023004"/>
    </source>
</evidence>
<comment type="caution">
    <text evidence="7">The sequence shown here is derived from an EMBL/GenBank/DDBJ whole genome shotgun (WGS) entry which is preliminary data.</text>
</comment>
<evidence type="ECO:0000256" key="5">
    <source>
        <dbReference type="SAM" id="SignalP"/>
    </source>
</evidence>
<sequence length="134" mass="14879">MKAHWIALACCLSLPALAETAHPLLPGYAAQARQQDPAFAGFSAERGKALYYAEEQRNGKTMSCTTCHTADPRQAGKTPAHRKVEPLAPVANPARFTDAKKVEKWFRRNCDDVFARECTAQEKGDFITWINSLK</sequence>
<dbReference type="GO" id="GO:0046872">
    <property type="term" value="F:metal ion binding"/>
    <property type="evidence" value="ECO:0007669"/>
    <property type="project" value="UniProtKB-KW"/>
</dbReference>
<dbReference type="OrthoDB" id="5295318at2"/>
<keyword evidence="1 4" id="KW-0349">Heme</keyword>
<dbReference type="InterPro" id="IPR009056">
    <property type="entry name" value="Cyt_c-like_dom"/>
</dbReference>
<proteinExistence type="predicted"/>
<dbReference type="PROSITE" id="PS51007">
    <property type="entry name" value="CYTC"/>
    <property type="match status" value="1"/>
</dbReference>
<dbReference type="SUPFAM" id="SSF46626">
    <property type="entry name" value="Cytochrome c"/>
    <property type="match status" value="1"/>
</dbReference>
<keyword evidence="2 4" id="KW-0479">Metal-binding</keyword>
<dbReference type="AlphaFoldDB" id="A0A0B3BNK0"/>
<dbReference type="STRING" id="706570.PT85_13215"/>
<feature type="chain" id="PRO_5002084242" evidence="5">
    <location>
        <begin position="19"/>
        <end position="134"/>
    </location>
</feature>
<evidence type="ECO:0000256" key="2">
    <source>
        <dbReference type="ARBA" id="ARBA00022723"/>
    </source>
</evidence>
<feature type="signal peptide" evidence="5">
    <location>
        <begin position="1"/>
        <end position="18"/>
    </location>
</feature>
<dbReference type="GO" id="GO:0020037">
    <property type="term" value="F:heme binding"/>
    <property type="evidence" value="ECO:0007669"/>
    <property type="project" value="InterPro"/>
</dbReference>
<keyword evidence="3 4" id="KW-0408">Iron</keyword>
<dbReference type="Gene3D" id="1.10.760.10">
    <property type="entry name" value="Cytochrome c-like domain"/>
    <property type="match status" value="1"/>
</dbReference>
<dbReference type="Proteomes" id="UP000030980">
    <property type="component" value="Unassembled WGS sequence"/>
</dbReference>
<evidence type="ECO:0000256" key="4">
    <source>
        <dbReference type="PROSITE-ProRule" id="PRU00433"/>
    </source>
</evidence>
<reference evidence="7 8" key="1">
    <citation type="submission" date="2014-11" db="EMBL/GenBank/DDBJ databases">
        <title>Genome sequence of Pseudomonas tuomuerensis JCM 14085.</title>
        <authorList>
            <person name="Shin S.-K."/>
            <person name="Yi H."/>
        </authorList>
    </citation>
    <scope>NUCLEOTIDE SEQUENCE [LARGE SCALE GENOMIC DNA]</scope>
    <source>
        <strain evidence="7 8">JCM 14085</strain>
    </source>
</reference>
<evidence type="ECO:0000259" key="6">
    <source>
        <dbReference type="PROSITE" id="PS51007"/>
    </source>
</evidence>
<protein>
    <submittedName>
        <fullName evidence="7">Cytochrome C</fullName>
    </submittedName>
</protein>
<evidence type="ECO:0000313" key="8">
    <source>
        <dbReference type="Proteomes" id="UP000030980"/>
    </source>
</evidence>
<feature type="domain" description="Cytochrome c" evidence="6">
    <location>
        <begin position="42"/>
        <end position="134"/>
    </location>
</feature>
<dbReference type="GO" id="GO:0009055">
    <property type="term" value="F:electron transfer activity"/>
    <property type="evidence" value="ECO:0007669"/>
    <property type="project" value="InterPro"/>
</dbReference>
<dbReference type="RefSeq" id="WP_039606885.1">
    <property type="nucleotide sequence ID" value="NZ_FMUP01000003.1"/>
</dbReference>
<gene>
    <name evidence="7" type="ORF">PT85_13215</name>
</gene>
<accession>A0A0B3BNK0</accession>
<dbReference type="InterPro" id="IPR015170">
    <property type="entry name" value="DUF1924_SHP"/>
</dbReference>
<keyword evidence="5" id="KW-0732">Signal</keyword>
<dbReference type="Pfam" id="PF09086">
    <property type="entry name" value="DUF1924"/>
    <property type="match status" value="1"/>
</dbReference>
<keyword evidence="8" id="KW-1185">Reference proteome</keyword>
<dbReference type="EMBL" id="JTAK01000005">
    <property type="protein sequence ID" value="KHO64195.1"/>
    <property type="molecule type" value="Genomic_DNA"/>
</dbReference>